<dbReference type="Pfam" id="PF18912">
    <property type="entry name" value="DZR_2"/>
    <property type="match status" value="1"/>
</dbReference>
<evidence type="ECO:0000313" key="3">
    <source>
        <dbReference type="EMBL" id="MFD2608610.1"/>
    </source>
</evidence>
<dbReference type="Gene3D" id="3.40.50.2020">
    <property type="match status" value="1"/>
</dbReference>
<evidence type="ECO:0000313" key="4">
    <source>
        <dbReference type="Proteomes" id="UP001597475"/>
    </source>
</evidence>
<protein>
    <submittedName>
        <fullName evidence="3">ComF family protein</fullName>
    </submittedName>
</protein>
<dbReference type="PANTHER" id="PTHR47505">
    <property type="entry name" value="DNA UTILIZATION PROTEIN YHGH"/>
    <property type="match status" value="1"/>
</dbReference>
<evidence type="ECO:0000256" key="1">
    <source>
        <dbReference type="ARBA" id="ARBA00008007"/>
    </source>
</evidence>
<sequence>MSADWFAGLARALLPRRCPGCDAQLGREAGLCPACRVGLRSQVQSYSPLEARPVPHLVTLGEYRGVARRSVRALKYGGAHDLAGVLGGAIASGVPAGWQVAAVVPAPMHAARQRQRGFNQAELLAQAVARGLGVPCVPAALRRTRATAAQAKRQASERADLHAFIQADPRHVPRGPILLVDDVLTTGKTLEACRDALLDAGAGPLYYAVVAR</sequence>
<keyword evidence="4" id="KW-1185">Reference proteome</keyword>
<comment type="similarity">
    <text evidence="1">Belongs to the ComF/GntX family.</text>
</comment>
<dbReference type="RefSeq" id="WP_386843280.1">
    <property type="nucleotide sequence ID" value="NZ_JBHUMK010000013.1"/>
</dbReference>
<dbReference type="Proteomes" id="UP001597475">
    <property type="component" value="Unassembled WGS sequence"/>
</dbReference>
<name>A0ABW5P065_9DEIO</name>
<dbReference type="CDD" id="cd06223">
    <property type="entry name" value="PRTases_typeI"/>
    <property type="match status" value="1"/>
</dbReference>
<dbReference type="InterPro" id="IPR044005">
    <property type="entry name" value="DZR_2"/>
</dbReference>
<dbReference type="InterPro" id="IPR051910">
    <property type="entry name" value="ComF/GntX_DNA_util-trans"/>
</dbReference>
<gene>
    <name evidence="3" type="ORF">ACFSR9_04025</name>
</gene>
<reference evidence="4" key="1">
    <citation type="journal article" date="2019" name="Int. J. Syst. Evol. Microbiol.">
        <title>The Global Catalogue of Microorganisms (GCM) 10K type strain sequencing project: providing services to taxonomists for standard genome sequencing and annotation.</title>
        <authorList>
            <consortium name="The Broad Institute Genomics Platform"/>
            <consortium name="The Broad Institute Genome Sequencing Center for Infectious Disease"/>
            <person name="Wu L."/>
            <person name="Ma J."/>
        </authorList>
    </citation>
    <scope>NUCLEOTIDE SEQUENCE [LARGE SCALE GENOMIC DNA]</scope>
    <source>
        <strain evidence="4">KCTC 33842</strain>
    </source>
</reference>
<evidence type="ECO:0000259" key="2">
    <source>
        <dbReference type="Pfam" id="PF18912"/>
    </source>
</evidence>
<dbReference type="SUPFAM" id="SSF53271">
    <property type="entry name" value="PRTase-like"/>
    <property type="match status" value="1"/>
</dbReference>
<dbReference type="EMBL" id="JBHUMK010000013">
    <property type="protein sequence ID" value="MFD2608610.1"/>
    <property type="molecule type" value="Genomic_DNA"/>
</dbReference>
<dbReference type="PANTHER" id="PTHR47505:SF1">
    <property type="entry name" value="DNA UTILIZATION PROTEIN YHGH"/>
    <property type="match status" value="1"/>
</dbReference>
<comment type="caution">
    <text evidence="3">The sequence shown here is derived from an EMBL/GenBank/DDBJ whole genome shotgun (WGS) entry which is preliminary data.</text>
</comment>
<feature type="domain" description="Double zinc ribbon" evidence="2">
    <location>
        <begin position="10"/>
        <end position="41"/>
    </location>
</feature>
<organism evidence="3 4">
    <name type="scientific">Deinococcus taklimakanensis</name>
    <dbReference type="NCBI Taxonomy" id="536443"/>
    <lineage>
        <taxon>Bacteria</taxon>
        <taxon>Thermotogati</taxon>
        <taxon>Deinococcota</taxon>
        <taxon>Deinococci</taxon>
        <taxon>Deinococcales</taxon>
        <taxon>Deinococcaceae</taxon>
        <taxon>Deinococcus</taxon>
    </lineage>
</organism>
<proteinExistence type="inferred from homology"/>
<dbReference type="InterPro" id="IPR000836">
    <property type="entry name" value="PRTase_dom"/>
</dbReference>
<dbReference type="InterPro" id="IPR029057">
    <property type="entry name" value="PRTase-like"/>
</dbReference>
<accession>A0ABW5P065</accession>